<comment type="subunit">
    <text evidence="8">Heterodimer with SRP9; binds RNA as heterodimer. Component of a signal recognition particle (SRP) complex that consists of a 7SL RNA molecule of 300 nucleotides and six protein subunits: SRP72, SRP68, SRP54, SRP19, SRP14 and SRP9.</text>
</comment>
<evidence type="ECO:0000256" key="5">
    <source>
        <dbReference type="ARBA" id="ARBA00022884"/>
    </source>
</evidence>
<organism evidence="10 11">
    <name type="scientific">Gnathostoma spinigerum</name>
    <dbReference type="NCBI Taxonomy" id="75299"/>
    <lineage>
        <taxon>Eukaryota</taxon>
        <taxon>Metazoa</taxon>
        <taxon>Ecdysozoa</taxon>
        <taxon>Nematoda</taxon>
        <taxon>Chromadorea</taxon>
        <taxon>Rhabditida</taxon>
        <taxon>Spirurina</taxon>
        <taxon>Gnathostomatomorpha</taxon>
        <taxon>Gnathostomatoidea</taxon>
        <taxon>Gnathostomatidae</taxon>
        <taxon>Gnathostoma</taxon>
    </lineage>
</organism>
<dbReference type="AlphaFoldDB" id="A0ABD6EJE2"/>
<comment type="subcellular location">
    <subcellularLocation>
        <location evidence="1 8">Cytoplasm</location>
    </subcellularLocation>
</comment>
<dbReference type="GO" id="GO:0005786">
    <property type="term" value="C:signal recognition particle, endoplasmic reticulum targeting"/>
    <property type="evidence" value="ECO:0007669"/>
    <property type="project" value="UniProtKB-UniRule"/>
</dbReference>
<sequence length="119" mass="13439">MSRFDNDRFLVELSKMFQKSRLGGPQAVTITLKYYDGRTKPHPKNTTETHPSKSDDLCLFRASLGKKKISTVVHAKEVNKFQLAYASILKSNMDSLKKRERKGVGELKSKRPAAIAKKA</sequence>
<dbReference type="InterPro" id="IPR009018">
    <property type="entry name" value="Signal_recog_particle_SRP9/14"/>
</dbReference>
<evidence type="ECO:0000256" key="4">
    <source>
        <dbReference type="ARBA" id="ARBA00022490"/>
    </source>
</evidence>
<evidence type="ECO:0000313" key="11">
    <source>
        <dbReference type="Proteomes" id="UP001608902"/>
    </source>
</evidence>
<accession>A0ABD6EJE2</accession>
<keyword evidence="7 8" id="KW-0687">Ribonucleoprotein</keyword>
<feature type="region of interest" description="Disordered" evidence="9">
    <location>
        <begin position="99"/>
        <end position="119"/>
    </location>
</feature>
<dbReference type="Pfam" id="PF02290">
    <property type="entry name" value="SRP14"/>
    <property type="match status" value="1"/>
</dbReference>
<dbReference type="InterPro" id="IPR003210">
    <property type="entry name" value="Signal_recog_particle_SRP14"/>
</dbReference>
<proteinExistence type="inferred from homology"/>
<evidence type="ECO:0000313" key="10">
    <source>
        <dbReference type="EMBL" id="MFH4977464.1"/>
    </source>
</evidence>
<keyword evidence="11" id="KW-1185">Reference proteome</keyword>
<comment type="similarity">
    <text evidence="2 8">Belongs to the SRP14 family.</text>
</comment>
<dbReference type="Gene3D" id="3.30.720.10">
    <property type="entry name" value="Signal recognition particle alu RNA binding heterodimer, srp9/1"/>
    <property type="match status" value="1"/>
</dbReference>
<name>A0ABD6EJE2_9BILA</name>
<dbReference type="GO" id="GO:0008312">
    <property type="term" value="F:7S RNA binding"/>
    <property type="evidence" value="ECO:0007669"/>
    <property type="project" value="UniProtKB-UniRule"/>
</dbReference>
<evidence type="ECO:0000256" key="7">
    <source>
        <dbReference type="ARBA" id="ARBA00023274"/>
    </source>
</evidence>
<dbReference type="EMBL" id="JBGFUD010002321">
    <property type="protein sequence ID" value="MFH4977464.1"/>
    <property type="molecule type" value="Genomic_DNA"/>
</dbReference>
<dbReference type="GO" id="GO:0030942">
    <property type="term" value="F:endoplasmic reticulum signal peptide binding"/>
    <property type="evidence" value="ECO:0007669"/>
    <property type="project" value="UniProtKB-UniRule"/>
</dbReference>
<dbReference type="SUPFAM" id="SSF54762">
    <property type="entry name" value="Signal recognition particle alu RNA binding heterodimer, SRP9/14"/>
    <property type="match status" value="1"/>
</dbReference>
<evidence type="ECO:0000256" key="2">
    <source>
        <dbReference type="ARBA" id="ARBA00010349"/>
    </source>
</evidence>
<keyword evidence="6 8" id="KW-0733">Signal recognition particle</keyword>
<evidence type="ECO:0000256" key="8">
    <source>
        <dbReference type="RuleBase" id="RU368100"/>
    </source>
</evidence>
<evidence type="ECO:0000256" key="6">
    <source>
        <dbReference type="ARBA" id="ARBA00023135"/>
    </source>
</evidence>
<dbReference type="PANTHER" id="PTHR12013">
    <property type="entry name" value="SIGNAL RECOGNITION PARTICLE 14 KD PROTEIN"/>
    <property type="match status" value="1"/>
</dbReference>
<reference evidence="10 11" key="1">
    <citation type="submission" date="2024-08" db="EMBL/GenBank/DDBJ databases">
        <title>Gnathostoma spinigerum genome.</title>
        <authorList>
            <person name="Gonzalez-Bertolin B."/>
            <person name="Monzon S."/>
            <person name="Zaballos A."/>
            <person name="Jimenez P."/>
            <person name="Dekumyoy P."/>
            <person name="Varona S."/>
            <person name="Cuesta I."/>
            <person name="Sumanam S."/>
            <person name="Adisakwattana P."/>
            <person name="Gasser R.B."/>
            <person name="Hernandez-Gonzalez A."/>
            <person name="Young N.D."/>
            <person name="Perteguer M.J."/>
        </authorList>
    </citation>
    <scope>NUCLEOTIDE SEQUENCE [LARGE SCALE GENOMIC DNA]</scope>
    <source>
        <strain evidence="10">AL3</strain>
        <tissue evidence="10">Liver</tissue>
    </source>
</reference>
<gene>
    <name evidence="10" type="ORF">AB6A40_004173</name>
</gene>
<comment type="function">
    <text evidence="8">Component of the signal recognition particle (SRP) complex, a ribonucleoprotein complex that mediates the cotranslational targeting of secretory and membrane proteins to the endoplasmic reticulum (ER). SRP9 together with SRP14 and the Alu portion of the SRP RNA, constitutes the elongation arrest domain of SRP. The complex of SRP9 and SRP14 is required for SRP RNA binding.</text>
</comment>
<comment type="caution">
    <text evidence="10">The sequence shown here is derived from an EMBL/GenBank/DDBJ whole genome shotgun (WGS) entry which is preliminary data.</text>
</comment>
<dbReference type="GO" id="GO:0006614">
    <property type="term" value="P:SRP-dependent cotranslational protein targeting to membrane"/>
    <property type="evidence" value="ECO:0007669"/>
    <property type="project" value="UniProtKB-UniRule"/>
</dbReference>
<dbReference type="Proteomes" id="UP001608902">
    <property type="component" value="Unassembled WGS sequence"/>
</dbReference>
<keyword evidence="5 8" id="KW-0694">RNA-binding</keyword>
<protein>
    <recommendedName>
        <fullName evidence="3 8">Signal recognition particle 14 kDa protein</fullName>
        <shortName evidence="8">SRP14</shortName>
    </recommendedName>
</protein>
<evidence type="ECO:0000256" key="9">
    <source>
        <dbReference type="SAM" id="MobiDB-lite"/>
    </source>
</evidence>
<dbReference type="FunFam" id="3.30.720.10:FF:000003">
    <property type="entry name" value="Signal recognition particle 14"/>
    <property type="match status" value="1"/>
</dbReference>
<evidence type="ECO:0000256" key="3">
    <source>
        <dbReference type="ARBA" id="ARBA00017926"/>
    </source>
</evidence>
<evidence type="ECO:0000256" key="1">
    <source>
        <dbReference type="ARBA" id="ARBA00004496"/>
    </source>
</evidence>
<keyword evidence="4 8" id="KW-0963">Cytoplasm</keyword>